<dbReference type="GO" id="GO:0070840">
    <property type="term" value="F:dynein complex binding"/>
    <property type="evidence" value="ECO:0007669"/>
    <property type="project" value="TreeGrafter"/>
</dbReference>
<gene>
    <name evidence="8" type="primary">Dnaaf1</name>
    <name evidence="8" type="ORF">AWC38_SpisGene9381</name>
</gene>
<evidence type="ECO:0000256" key="5">
    <source>
        <dbReference type="ARBA" id="ARBA00023273"/>
    </source>
</evidence>
<evidence type="ECO:0000256" key="2">
    <source>
        <dbReference type="ARBA" id="ARBA00022614"/>
    </source>
</evidence>
<evidence type="ECO:0000313" key="8">
    <source>
        <dbReference type="EMBL" id="PFX25972.1"/>
    </source>
</evidence>
<reference evidence="9" key="1">
    <citation type="journal article" date="2017" name="bioRxiv">
        <title>Comparative analysis of the genomes of Stylophora pistillata and Acropora digitifera provides evidence for extensive differences between species of corals.</title>
        <authorList>
            <person name="Voolstra C.R."/>
            <person name="Li Y."/>
            <person name="Liew Y.J."/>
            <person name="Baumgarten S."/>
            <person name="Zoccola D."/>
            <person name="Flot J.-F."/>
            <person name="Tambutte S."/>
            <person name="Allemand D."/>
            <person name="Aranda M."/>
        </authorList>
    </citation>
    <scope>NUCLEOTIDE SEQUENCE [LARGE SCALE GENOMIC DNA]</scope>
</reference>
<dbReference type="GO" id="GO:0005930">
    <property type="term" value="C:axoneme"/>
    <property type="evidence" value="ECO:0007669"/>
    <property type="project" value="TreeGrafter"/>
</dbReference>
<dbReference type="CDD" id="cd03493">
    <property type="entry name" value="SQR_QFR_TM"/>
    <property type="match status" value="1"/>
</dbReference>
<keyword evidence="9" id="KW-1185">Reference proteome</keyword>
<feature type="region of interest" description="Disordered" evidence="6">
    <location>
        <begin position="1"/>
        <end position="26"/>
    </location>
</feature>
<feature type="transmembrane region" description="Helical" evidence="7">
    <location>
        <begin position="137"/>
        <end position="157"/>
    </location>
</feature>
<keyword evidence="7" id="KW-1133">Transmembrane helix</keyword>
<dbReference type="PANTHER" id="PTHR45973:SF9">
    <property type="entry name" value="LEUCINE-RICH REPEAT-CONTAINING PROTEIN 46"/>
    <property type="match status" value="1"/>
</dbReference>
<keyword evidence="7" id="KW-0812">Transmembrane</keyword>
<evidence type="ECO:0000256" key="4">
    <source>
        <dbReference type="ARBA" id="ARBA00023069"/>
    </source>
</evidence>
<keyword evidence="4" id="KW-0969">Cilium</keyword>
<dbReference type="InterPro" id="IPR032675">
    <property type="entry name" value="LRR_dom_sf"/>
</dbReference>
<dbReference type="SMART" id="SM00365">
    <property type="entry name" value="LRR_SD22"/>
    <property type="match status" value="4"/>
</dbReference>
<accession>A0A2B4SBQ6</accession>
<keyword evidence="2" id="KW-0433">Leucine-rich repeat</keyword>
<feature type="transmembrane region" description="Helical" evidence="7">
    <location>
        <begin position="173"/>
        <end position="191"/>
    </location>
</feature>
<sequence>MASVSNYLFQDKETERKKQEEKEQRERVEKELKEHVERVLKEVEERERKERQERDLKEHVERVLREVEERERKKCEEIERKEREELERKELEEIQRKEREEREWERVRNDILRLQNEMEVDARAHYLCAEYYGKWKFILFVSLLIFGGALAGFRALFLDWKVPLLGDPWSKKTAIAVFALGAVTFVITAVLKDEMVAKEEDNYPRITKKVLIQLCKDHKLYRTPYLNDVLYLHYKGFAKIENLEEYTGLKCLWLECNGVHKIENLDYQKELRCLYLQQNLISKIENVEHLQQLDTLNVSNNTISKIENIGAIPKLSTLQISHNRLSSADDLRHLSECSNLRNIQLPEKNSTLRVEEGLRYLDDRPVFPRERACAEAWEKGGVEAEREERERWITREQQKIMDSFNAMAKIRERNDLIRKQKQQQITIDDKNDENSLGNSGGGSDESDIEISQDTERQQTQADEKQEPGIVSIDVNTKTADPRNEGDDVCSASVPETPPVQEIETVTIGSSAEYQVLVDHGIFSGSRQHQVKRAGPMITEIVLGEEKRKGEGVLVTELEEDDVETISLPEVPREGSGDFPDSQEDLPELEEIDTKDPFFIRSLNSSHIKTFMFTENDTHVSANIAI</sequence>
<dbReference type="GO" id="GO:0035082">
    <property type="term" value="P:axoneme assembly"/>
    <property type="evidence" value="ECO:0007669"/>
    <property type="project" value="TreeGrafter"/>
</dbReference>
<dbReference type="Proteomes" id="UP000225706">
    <property type="component" value="Unassembled WGS sequence"/>
</dbReference>
<evidence type="ECO:0000256" key="7">
    <source>
        <dbReference type="SAM" id="Phobius"/>
    </source>
</evidence>
<feature type="region of interest" description="Disordered" evidence="6">
    <location>
        <begin position="420"/>
        <end position="494"/>
    </location>
</feature>
<dbReference type="FunFam" id="3.80.10.10:FF:000166">
    <property type="entry name" value="Dynein assembly factor 1, axonemal"/>
    <property type="match status" value="1"/>
</dbReference>
<dbReference type="OrthoDB" id="1904536at2759"/>
<protein>
    <submittedName>
        <fullName evidence="8">Dynein assembly factor 1, axonemal</fullName>
    </submittedName>
</protein>
<keyword evidence="7" id="KW-0472">Membrane</keyword>
<keyword evidence="3" id="KW-0677">Repeat</keyword>
<dbReference type="AlphaFoldDB" id="A0A2B4SBQ6"/>
<dbReference type="InterPro" id="IPR050576">
    <property type="entry name" value="Cilia_flagella_integrity"/>
</dbReference>
<dbReference type="PROSITE" id="PS51450">
    <property type="entry name" value="LRR"/>
    <property type="match status" value="4"/>
</dbReference>
<dbReference type="SUPFAM" id="SSF52058">
    <property type="entry name" value="L domain-like"/>
    <property type="match status" value="1"/>
</dbReference>
<dbReference type="PANTHER" id="PTHR45973">
    <property type="entry name" value="PROTEIN PHOSPHATASE 1 REGULATORY SUBUNIT SDS22-RELATED"/>
    <property type="match status" value="1"/>
</dbReference>
<dbReference type="InterPro" id="IPR001611">
    <property type="entry name" value="Leu-rich_rpt"/>
</dbReference>
<feature type="compositionally biased region" description="Basic and acidic residues" evidence="6">
    <location>
        <begin position="453"/>
        <end position="466"/>
    </location>
</feature>
<proteinExistence type="predicted"/>
<comment type="caution">
    <text evidence="8">The sequence shown here is derived from an EMBL/GenBank/DDBJ whole genome shotgun (WGS) entry which is preliminary data.</text>
</comment>
<comment type="subcellular location">
    <subcellularLocation>
        <location evidence="1">Cell projection</location>
        <location evidence="1">Cilium</location>
    </subcellularLocation>
</comment>
<dbReference type="EMBL" id="LSMT01000137">
    <property type="protein sequence ID" value="PFX25972.1"/>
    <property type="molecule type" value="Genomic_DNA"/>
</dbReference>
<evidence type="ECO:0000256" key="6">
    <source>
        <dbReference type="SAM" id="MobiDB-lite"/>
    </source>
</evidence>
<evidence type="ECO:0000256" key="1">
    <source>
        <dbReference type="ARBA" id="ARBA00004138"/>
    </source>
</evidence>
<organism evidence="8 9">
    <name type="scientific">Stylophora pistillata</name>
    <name type="common">Smooth cauliflower coral</name>
    <dbReference type="NCBI Taxonomy" id="50429"/>
    <lineage>
        <taxon>Eukaryota</taxon>
        <taxon>Metazoa</taxon>
        <taxon>Cnidaria</taxon>
        <taxon>Anthozoa</taxon>
        <taxon>Hexacorallia</taxon>
        <taxon>Scleractinia</taxon>
        <taxon>Astrocoeniina</taxon>
        <taxon>Pocilloporidae</taxon>
        <taxon>Stylophora</taxon>
    </lineage>
</organism>
<name>A0A2B4SBQ6_STYPI</name>
<dbReference type="STRING" id="50429.A0A2B4SBQ6"/>
<dbReference type="Gene3D" id="3.80.10.10">
    <property type="entry name" value="Ribonuclease Inhibitor"/>
    <property type="match status" value="2"/>
</dbReference>
<evidence type="ECO:0000313" key="9">
    <source>
        <dbReference type="Proteomes" id="UP000225706"/>
    </source>
</evidence>
<feature type="compositionally biased region" description="Basic and acidic residues" evidence="6">
    <location>
        <begin position="10"/>
        <end position="26"/>
    </location>
</feature>
<keyword evidence="5" id="KW-0966">Cell projection</keyword>
<evidence type="ECO:0000256" key="3">
    <source>
        <dbReference type="ARBA" id="ARBA00022737"/>
    </source>
</evidence>